<dbReference type="Pfam" id="PF00622">
    <property type="entry name" value="SPRY"/>
    <property type="match status" value="2"/>
</dbReference>
<dbReference type="InterPro" id="IPR003877">
    <property type="entry name" value="SPRY_dom"/>
</dbReference>
<evidence type="ECO:0000313" key="8">
    <source>
        <dbReference type="EMBL" id="KAJ8958267.1"/>
    </source>
</evidence>
<dbReference type="Gene3D" id="3.90.980.20">
    <property type="match status" value="1"/>
</dbReference>
<dbReference type="GO" id="GO:0048188">
    <property type="term" value="C:Set1C/COMPASS complex"/>
    <property type="evidence" value="ECO:0007669"/>
    <property type="project" value="InterPro"/>
</dbReference>
<gene>
    <name evidence="8" type="ORF">NQ318_017411</name>
</gene>
<organism evidence="8 9">
    <name type="scientific">Aromia moschata</name>
    <dbReference type="NCBI Taxonomy" id="1265417"/>
    <lineage>
        <taxon>Eukaryota</taxon>
        <taxon>Metazoa</taxon>
        <taxon>Ecdysozoa</taxon>
        <taxon>Arthropoda</taxon>
        <taxon>Hexapoda</taxon>
        <taxon>Insecta</taxon>
        <taxon>Pterygota</taxon>
        <taxon>Neoptera</taxon>
        <taxon>Endopterygota</taxon>
        <taxon>Coleoptera</taxon>
        <taxon>Polyphaga</taxon>
        <taxon>Cucujiformia</taxon>
        <taxon>Chrysomeloidea</taxon>
        <taxon>Cerambycidae</taxon>
        <taxon>Cerambycinae</taxon>
        <taxon>Callichromatini</taxon>
        <taxon>Aromia</taxon>
    </lineage>
</organism>
<dbReference type="InterPro" id="IPR019786">
    <property type="entry name" value="Zinc_finger_PHD-type_CS"/>
</dbReference>
<feature type="compositionally biased region" description="Basic and acidic residues" evidence="6">
    <location>
        <begin position="25"/>
        <end position="50"/>
    </location>
</feature>
<comment type="caution">
    <text evidence="8">The sequence shown here is derived from an EMBL/GenBank/DDBJ whole genome shotgun (WGS) entry which is preliminary data.</text>
</comment>
<dbReference type="GO" id="GO:0008270">
    <property type="term" value="F:zinc ion binding"/>
    <property type="evidence" value="ECO:0007669"/>
    <property type="project" value="UniProtKB-KW"/>
</dbReference>
<evidence type="ECO:0000256" key="3">
    <source>
        <dbReference type="ARBA" id="ARBA00022771"/>
    </source>
</evidence>
<dbReference type="InterPro" id="IPR011011">
    <property type="entry name" value="Znf_FYVE_PHD"/>
</dbReference>
<reference evidence="8" key="1">
    <citation type="journal article" date="2023" name="Insect Mol. Biol.">
        <title>Genome sequencing provides insights into the evolution of gene families encoding plant cell wall-degrading enzymes in longhorned beetles.</title>
        <authorList>
            <person name="Shin N.R."/>
            <person name="Okamura Y."/>
            <person name="Kirsch R."/>
            <person name="Pauchet Y."/>
        </authorList>
    </citation>
    <scope>NUCLEOTIDE SEQUENCE</scope>
    <source>
        <strain evidence="8">AMC_N1</strain>
    </source>
</reference>
<name>A0AAV8Z2H1_9CUCU</name>
<evidence type="ECO:0000256" key="1">
    <source>
        <dbReference type="ARBA" id="ARBA00004123"/>
    </source>
</evidence>
<accession>A0AAV8Z2H1</accession>
<dbReference type="Proteomes" id="UP001162162">
    <property type="component" value="Unassembled WGS sequence"/>
</dbReference>
<dbReference type="GO" id="GO:0000976">
    <property type="term" value="F:transcription cis-regulatory region binding"/>
    <property type="evidence" value="ECO:0007669"/>
    <property type="project" value="TreeGrafter"/>
</dbReference>
<dbReference type="PANTHER" id="PTHR10598">
    <property type="entry name" value="SET1/ASH2 HISTONE METHYLTRANSFERASE COMPLEX SUBUNIT ASH2"/>
    <property type="match status" value="1"/>
</dbReference>
<evidence type="ECO:0000256" key="5">
    <source>
        <dbReference type="ARBA" id="ARBA00023242"/>
    </source>
</evidence>
<dbReference type="InterPro" id="IPR013320">
    <property type="entry name" value="ConA-like_dom_sf"/>
</dbReference>
<dbReference type="SMART" id="SM00249">
    <property type="entry name" value="PHD"/>
    <property type="match status" value="1"/>
</dbReference>
<keyword evidence="2" id="KW-0479">Metal-binding</keyword>
<evidence type="ECO:0000256" key="6">
    <source>
        <dbReference type="SAM" id="MobiDB-lite"/>
    </source>
</evidence>
<comment type="subcellular location">
    <subcellularLocation>
        <location evidence="1">Nucleus</location>
    </subcellularLocation>
</comment>
<proteinExistence type="predicted"/>
<dbReference type="InterPro" id="IPR043136">
    <property type="entry name" value="B30.2/SPRY_sf"/>
</dbReference>
<keyword evidence="3" id="KW-0863">Zinc-finger</keyword>
<dbReference type="AlphaFoldDB" id="A0AAV8Z2H1"/>
<dbReference type="SUPFAM" id="SSF49899">
    <property type="entry name" value="Concanavalin A-like lectins/glucanases"/>
    <property type="match status" value="1"/>
</dbReference>
<dbReference type="PROSITE" id="PS01359">
    <property type="entry name" value="ZF_PHD_1"/>
    <property type="match status" value="1"/>
</dbReference>
<dbReference type="EMBL" id="JAPWTK010000018">
    <property type="protein sequence ID" value="KAJ8958267.1"/>
    <property type="molecule type" value="Genomic_DNA"/>
</dbReference>
<dbReference type="PANTHER" id="PTHR10598:SF0">
    <property type="entry name" value="SET1_ASH2 HISTONE METHYLTRANSFERASE COMPLEX SUBUNIT ASH2"/>
    <property type="match status" value="1"/>
</dbReference>
<feature type="domain" description="B30.2/SPRY" evidence="7">
    <location>
        <begin position="314"/>
        <end position="536"/>
    </location>
</feature>
<feature type="region of interest" description="Disordered" evidence="6">
    <location>
        <begin position="1"/>
        <end position="53"/>
    </location>
</feature>
<dbReference type="SMART" id="SM00449">
    <property type="entry name" value="SPRY"/>
    <property type="match status" value="1"/>
</dbReference>
<dbReference type="Gene3D" id="2.60.120.920">
    <property type="match status" value="1"/>
</dbReference>
<keyword evidence="5" id="KW-0539">Nucleus</keyword>
<dbReference type="InterPro" id="IPR053835">
    <property type="entry name" value="ASH2L-like_WH"/>
</dbReference>
<keyword evidence="9" id="KW-1185">Reference proteome</keyword>
<dbReference type="InterPro" id="IPR037353">
    <property type="entry name" value="ASH2"/>
</dbReference>
<dbReference type="PROSITE" id="PS50188">
    <property type="entry name" value="B302_SPRY"/>
    <property type="match status" value="1"/>
</dbReference>
<dbReference type="Pfam" id="PF21257">
    <property type="entry name" value="PHD_ash2p_like"/>
    <property type="match status" value="1"/>
</dbReference>
<evidence type="ECO:0000313" key="9">
    <source>
        <dbReference type="Proteomes" id="UP001162162"/>
    </source>
</evidence>
<dbReference type="SUPFAM" id="SSF57903">
    <property type="entry name" value="FYVE/PHD zinc finger"/>
    <property type="match status" value="1"/>
</dbReference>
<dbReference type="CDD" id="cd15583">
    <property type="entry name" value="PHD_ash2p_like"/>
    <property type="match status" value="1"/>
</dbReference>
<protein>
    <recommendedName>
        <fullName evidence="7">B30.2/SPRY domain-containing protein</fullName>
    </recommendedName>
</protein>
<sequence>MFMGEDADSSKNGDPTNDKALSAEIYDKQMNKESELAKTTDSEKIGKKPSNEQSGNCYCGKDRNLNIVELLCANCNRWFHESCIGYQLGKLVPFLSNYIFLCKNCSPTGLESFKKSQAQIPQMCITAIANLQQSSFKEGTNRTMFSKEKELIPYIEYHWEALTTTSRRVTQSWHVTVTKALIKDIHIYFVFEDNPIDGHMYGLVNSDLTQIKPNYEAMIKGGTLKVTDMGIQHGRPCQNIKISSSRRCQVKEREKEISWGCGEPGEKGRGQDLGTPKLPAHGYPLEHPFNKDGYRYLLAEPDPHAPFRQEFDESSDWAGKPIPGWLYRTSIPGTVLLALHDRAPQLKISEDRLAVTGEKGYSTVRATHSITKGVWYWEATIEEMPEGSATRMGWGQDYANLQAPLGYDKFGYSWRSKKGTKFHESAGKHYSSGYGEGDTLGFMIVLPQNNTTKLVPKTYKDRPLVKFKSHLYYEDKDNVQERLKSLTSLPESKIVFFKNGESQGVAFQNIYQGLYYPTVSLHKNVTVSVNFGPNFKCPPSLEKYNYRAMSERGEEAISDQTLADIIYLTENEGKLRLDSFVL</sequence>
<dbReference type="InterPro" id="IPR001870">
    <property type="entry name" value="B30.2/SPRY"/>
</dbReference>
<keyword evidence="4" id="KW-0862">Zinc</keyword>
<dbReference type="Pfam" id="PF21198">
    <property type="entry name" value="ASH2L-like_WH"/>
    <property type="match status" value="1"/>
</dbReference>
<evidence type="ECO:0000256" key="4">
    <source>
        <dbReference type="ARBA" id="ARBA00022833"/>
    </source>
</evidence>
<dbReference type="FunFam" id="3.90.980.20:FF:000005">
    <property type="entry name" value="Set1/Ash2 histone methyltransferase complex subunit ASH2"/>
    <property type="match status" value="1"/>
</dbReference>
<dbReference type="CDD" id="cd12872">
    <property type="entry name" value="SPRY_Ash2"/>
    <property type="match status" value="1"/>
</dbReference>
<evidence type="ECO:0000256" key="2">
    <source>
        <dbReference type="ARBA" id="ARBA00022723"/>
    </source>
</evidence>
<dbReference type="InterPro" id="IPR001965">
    <property type="entry name" value="Znf_PHD"/>
</dbReference>
<evidence type="ECO:0000259" key="7">
    <source>
        <dbReference type="PROSITE" id="PS50188"/>
    </source>
</evidence>
<dbReference type="InterPro" id="IPR049455">
    <property type="entry name" value="ASH2-like_PHD"/>
</dbReference>